<dbReference type="Proteomes" id="UP001162131">
    <property type="component" value="Unassembled WGS sequence"/>
</dbReference>
<organism evidence="2 3">
    <name type="scientific">Blepharisma stoltei</name>
    <dbReference type="NCBI Taxonomy" id="1481888"/>
    <lineage>
        <taxon>Eukaryota</taxon>
        <taxon>Sar</taxon>
        <taxon>Alveolata</taxon>
        <taxon>Ciliophora</taxon>
        <taxon>Postciliodesmatophora</taxon>
        <taxon>Heterotrichea</taxon>
        <taxon>Heterotrichida</taxon>
        <taxon>Blepharismidae</taxon>
        <taxon>Blepharisma</taxon>
    </lineage>
</organism>
<name>A0AAU9JWA8_9CILI</name>
<gene>
    <name evidence="2" type="ORF">BSTOLATCC_MIC50888</name>
</gene>
<dbReference type="AlphaFoldDB" id="A0AAU9JWA8"/>
<accession>A0AAU9JWA8</accession>
<proteinExistence type="predicted"/>
<keyword evidence="3" id="KW-1185">Reference proteome</keyword>
<evidence type="ECO:0000313" key="3">
    <source>
        <dbReference type="Proteomes" id="UP001162131"/>
    </source>
</evidence>
<feature type="region of interest" description="Disordered" evidence="1">
    <location>
        <begin position="1"/>
        <end position="28"/>
    </location>
</feature>
<sequence length="358" mass="41272">MGNVCCSGRTHSKDSHGSSYEINKDEKKIDISHDEPKSFWDRYVGPLNWPKHEEKSEAKTTDYEPKSVESKSPENFEECLEYEFDSVADLNRDQKSAVADILDSCKPMCNGERAEELDGFLHIIEVTHKDEFERLLMFTTCAVYVLDLKNHLKLIQRIPIEILKSFHLTKSKEVLIIKFLRKIQDKSYLCLKCERMGDLLKGIQQLALEMKNEYLPWNIIGEWKKTLKLLKKGKDEELFTLKNFEKNPKIIEAIVKNGDIGEQILIFEPTAKDPGFFQKSSCFFLLTDAAIYTLGPKSILESRIPLSRLTKVEEDTTNSFIIAHTNETLQQWKLPSEYKEIILNAARSCSAQRNVLAL</sequence>
<evidence type="ECO:0000256" key="1">
    <source>
        <dbReference type="SAM" id="MobiDB-lite"/>
    </source>
</evidence>
<reference evidence="2" key="1">
    <citation type="submission" date="2021-09" db="EMBL/GenBank/DDBJ databases">
        <authorList>
            <consortium name="AG Swart"/>
            <person name="Singh M."/>
            <person name="Singh A."/>
            <person name="Seah K."/>
            <person name="Emmerich C."/>
        </authorList>
    </citation>
    <scope>NUCLEOTIDE SEQUENCE</scope>
    <source>
        <strain evidence="2">ATCC30299</strain>
    </source>
</reference>
<dbReference type="EMBL" id="CAJZBQ010000051">
    <property type="protein sequence ID" value="CAG9330289.1"/>
    <property type="molecule type" value="Genomic_DNA"/>
</dbReference>
<comment type="caution">
    <text evidence="2">The sequence shown here is derived from an EMBL/GenBank/DDBJ whole genome shotgun (WGS) entry which is preliminary data.</text>
</comment>
<evidence type="ECO:0000313" key="2">
    <source>
        <dbReference type="EMBL" id="CAG9330289.1"/>
    </source>
</evidence>
<protein>
    <submittedName>
        <fullName evidence="2">Uncharacterized protein</fullName>
    </submittedName>
</protein>
<feature type="compositionally biased region" description="Basic and acidic residues" evidence="1">
    <location>
        <begin position="11"/>
        <end position="28"/>
    </location>
</feature>